<feature type="compositionally biased region" description="Basic and acidic residues" evidence="2">
    <location>
        <begin position="118"/>
        <end position="133"/>
    </location>
</feature>
<evidence type="ECO:0000313" key="4">
    <source>
        <dbReference type="EMBL" id="NIR75362.1"/>
    </source>
</evidence>
<evidence type="ECO:0000256" key="1">
    <source>
        <dbReference type="SAM" id="Coils"/>
    </source>
</evidence>
<dbReference type="Pfam" id="PF12732">
    <property type="entry name" value="YtxH"/>
    <property type="match status" value="1"/>
</dbReference>
<dbReference type="Gene3D" id="6.10.140.1430">
    <property type="match status" value="1"/>
</dbReference>
<name>A0AAE5CB55_9BACT</name>
<evidence type="ECO:0008006" key="6">
    <source>
        <dbReference type="Google" id="ProtNLM"/>
    </source>
</evidence>
<evidence type="ECO:0000256" key="3">
    <source>
        <dbReference type="SAM" id="Phobius"/>
    </source>
</evidence>
<reference evidence="4 5" key="1">
    <citation type="submission" date="2020-01" db="EMBL/GenBank/DDBJ databases">
        <title>Genomes assembled from Gulf of Kutch pelagic sediment metagenomes.</title>
        <authorList>
            <person name="Chandrashekar M."/>
            <person name="Mahajan M.S."/>
            <person name="Dave K.J."/>
            <person name="Vatsa P."/>
            <person name="Nathani N.M."/>
        </authorList>
    </citation>
    <scope>NUCLEOTIDE SEQUENCE [LARGE SCALE GENOMIC DNA]</scope>
    <source>
        <strain evidence="4">KS3-K002</strain>
    </source>
</reference>
<proteinExistence type="predicted"/>
<dbReference type="SUPFAM" id="SSF58113">
    <property type="entry name" value="Apolipoprotein A-I"/>
    <property type="match status" value="1"/>
</dbReference>
<dbReference type="InterPro" id="IPR052928">
    <property type="entry name" value="Desiccation-related_membrane"/>
</dbReference>
<dbReference type="EMBL" id="JAACAK010000075">
    <property type="protein sequence ID" value="NIR75362.1"/>
    <property type="molecule type" value="Genomic_DNA"/>
</dbReference>
<accession>A0AAE5CB55</accession>
<dbReference type="Proteomes" id="UP000702544">
    <property type="component" value="Unassembled WGS sequence"/>
</dbReference>
<evidence type="ECO:0000256" key="2">
    <source>
        <dbReference type="SAM" id="MobiDB-lite"/>
    </source>
</evidence>
<feature type="transmembrane region" description="Helical" evidence="3">
    <location>
        <begin position="23"/>
        <end position="42"/>
    </location>
</feature>
<dbReference type="PANTHER" id="PTHR35792">
    <property type="entry name" value="GENERAL STRESS PROTEIN"/>
    <property type="match status" value="1"/>
</dbReference>
<feature type="region of interest" description="Disordered" evidence="2">
    <location>
        <begin position="96"/>
        <end position="139"/>
    </location>
</feature>
<protein>
    <recommendedName>
        <fullName evidence="6">YtxH domain-containing protein</fullName>
    </recommendedName>
</protein>
<evidence type="ECO:0000313" key="5">
    <source>
        <dbReference type="Proteomes" id="UP000702544"/>
    </source>
</evidence>
<sequence>MIKMRDYDDDGVPYVVIERTGSGLFPFVWGALLGAAAALLLAPKSGAETQEELKERARRLREQAEGKVDELQGTLQDAFKTGRQQVEEKYEYAKGKVSEGRDKAQQAINAGRKAARAARGEVEDRMADARSGSDESAES</sequence>
<keyword evidence="3" id="KW-0812">Transmembrane</keyword>
<feature type="coiled-coil region" evidence="1">
    <location>
        <begin position="47"/>
        <end position="81"/>
    </location>
</feature>
<dbReference type="PANTHER" id="PTHR35792:SF2">
    <property type="entry name" value="GENERAL STRESS PROTEIN"/>
    <property type="match status" value="1"/>
</dbReference>
<dbReference type="AlphaFoldDB" id="A0AAE5CB55"/>
<dbReference type="InterPro" id="IPR024623">
    <property type="entry name" value="YtxH"/>
</dbReference>
<comment type="caution">
    <text evidence="4">The sequence shown here is derived from an EMBL/GenBank/DDBJ whole genome shotgun (WGS) entry which is preliminary data.</text>
</comment>
<keyword evidence="3" id="KW-0472">Membrane</keyword>
<gene>
    <name evidence="4" type="ORF">GWO12_09690</name>
</gene>
<organism evidence="4 5">
    <name type="scientific">Candidatus Kutchimonas denitrificans</name>
    <dbReference type="NCBI Taxonomy" id="3056748"/>
    <lineage>
        <taxon>Bacteria</taxon>
        <taxon>Pseudomonadati</taxon>
        <taxon>Gemmatimonadota</taxon>
        <taxon>Gemmatimonadia</taxon>
        <taxon>Candidatus Palauibacterales</taxon>
        <taxon>Candidatus Palauibacteraceae</taxon>
        <taxon>Candidatus Kutchimonas</taxon>
    </lineage>
</organism>
<keyword evidence="1" id="KW-0175">Coiled coil</keyword>
<keyword evidence="3" id="KW-1133">Transmembrane helix</keyword>